<protein>
    <submittedName>
        <fullName evidence="2">Uncharacterized protein</fullName>
    </submittedName>
</protein>
<name>A0ABS2SEC4_9PSEU</name>
<evidence type="ECO:0000256" key="1">
    <source>
        <dbReference type="SAM" id="MobiDB-lite"/>
    </source>
</evidence>
<comment type="caution">
    <text evidence="2">The sequence shown here is derived from an EMBL/GenBank/DDBJ whole genome shotgun (WGS) entry which is preliminary data.</text>
</comment>
<organism evidence="2 3">
    <name type="scientific">Saccharothrix algeriensis</name>
    <dbReference type="NCBI Taxonomy" id="173560"/>
    <lineage>
        <taxon>Bacteria</taxon>
        <taxon>Bacillati</taxon>
        <taxon>Actinomycetota</taxon>
        <taxon>Actinomycetes</taxon>
        <taxon>Pseudonocardiales</taxon>
        <taxon>Pseudonocardiaceae</taxon>
        <taxon>Saccharothrix</taxon>
    </lineage>
</organism>
<keyword evidence="3" id="KW-1185">Reference proteome</keyword>
<dbReference type="Proteomes" id="UP001195724">
    <property type="component" value="Unassembled WGS sequence"/>
</dbReference>
<reference evidence="2 3" key="1">
    <citation type="submission" date="2021-01" db="EMBL/GenBank/DDBJ databases">
        <title>Sequencing the genomes of 1000 actinobacteria strains.</title>
        <authorList>
            <person name="Klenk H.-P."/>
        </authorList>
    </citation>
    <scope>NUCLEOTIDE SEQUENCE [LARGE SCALE GENOMIC DNA]</scope>
    <source>
        <strain evidence="2 3">DSM 44581</strain>
    </source>
</reference>
<feature type="region of interest" description="Disordered" evidence="1">
    <location>
        <begin position="1"/>
        <end position="32"/>
    </location>
</feature>
<evidence type="ECO:0000313" key="2">
    <source>
        <dbReference type="EMBL" id="MBM7814309.1"/>
    </source>
</evidence>
<gene>
    <name evidence="2" type="ORF">JOE68_005174</name>
</gene>
<evidence type="ECO:0000313" key="3">
    <source>
        <dbReference type="Proteomes" id="UP001195724"/>
    </source>
</evidence>
<sequence>MLVRVNSVGSRVRWSEKARTAAGRPPTGGKDVDGMWCGVVLARRGPGSRAPLAARTGGAR</sequence>
<accession>A0ABS2SEC4</accession>
<dbReference type="EMBL" id="JAFBCL010000001">
    <property type="protein sequence ID" value="MBM7814309.1"/>
    <property type="molecule type" value="Genomic_DNA"/>
</dbReference>
<proteinExistence type="predicted"/>